<reference evidence="1 2" key="1">
    <citation type="journal article" date="2020" name="Nat. Food">
        <title>A phased Vanilla planifolia genome enables genetic improvement of flavour and production.</title>
        <authorList>
            <person name="Hasing T."/>
            <person name="Tang H."/>
            <person name="Brym M."/>
            <person name="Khazi F."/>
            <person name="Huang T."/>
            <person name="Chambers A.H."/>
        </authorList>
    </citation>
    <scope>NUCLEOTIDE SEQUENCE [LARGE SCALE GENOMIC DNA]</scope>
    <source>
        <tissue evidence="1">Leaf</tissue>
    </source>
</reference>
<gene>
    <name evidence="1" type="ORF">HPP92_013204</name>
</gene>
<sequence length="150" mass="16699">MLLFPSNRHIISQTRFGTEALAPESSASSPHEALAEANQPAVVVVQARPLEPVALRLAEPRLALIYADGKRRRRRKKREQGVAVVSSIQRRRDRLGRSSSPVCKVGEMKGAWVLKGDEVEDEHGVGYSFQCTERDEAAWRATAQGFFCLK</sequence>
<proteinExistence type="predicted"/>
<evidence type="ECO:0000313" key="1">
    <source>
        <dbReference type="EMBL" id="KAG0476363.1"/>
    </source>
</evidence>
<dbReference type="AlphaFoldDB" id="A0A835UWF8"/>
<evidence type="ECO:0000313" key="2">
    <source>
        <dbReference type="Proteomes" id="UP000636800"/>
    </source>
</evidence>
<keyword evidence="2" id="KW-1185">Reference proteome</keyword>
<dbReference type="OrthoDB" id="200415at2759"/>
<comment type="caution">
    <text evidence="1">The sequence shown here is derived from an EMBL/GenBank/DDBJ whole genome shotgun (WGS) entry which is preliminary data.</text>
</comment>
<name>A0A835UWF8_VANPL</name>
<organism evidence="1 2">
    <name type="scientific">Vanilla planifolia</name>
    <name type="common">Vanilla</name>
    <dbReference type="NCBI Taxonomy" id="51239"/>
    <lineage>
        <taxon>Eukaryota</taxon>
        <taxon>Viridiplantae</taxon>
        <taxon>Streptophyta</taxon>
        <taxon>Embryophyta</taxon>
        <taxon>Tracheophyta</taxon>
        <taxon>Spermatophyta</taxon>
        <taxon>Magnoliopsida</taxon>
        <taxon>Liliopsida</taxon>
        <taxon>Asparagales</taxon>
        <taxon>Orchidaceae</taxon>
        <taxon>Vanilloideae</taxon>
        <taxon>Vanilleae</taxon>
        <taxon>Vanilla</taxon>
    </lineage>
</organism>
<dbReference type="Proteomes" id="UP000636800">
    <property type="component" value="Chromosome 6"/>
</dbReference>
<protein>
    <submittedName>
        <fullName evidence="1">Uncharacterized protein</fullName>
    </submittedName>
</protein>
<accession>A0A835UWF8</accession>
<dbReference type="EMBL" id="JADCNL010000006">
    <property type="protein sequence ID" value="KAG0476363.1"/>
    <property type="molecule type" value="Genomic_DNA"/>
</dbReference>